<evidence type="ECO:0000256" key="13">
    <source>
        <dbReference type="ARBA" id="ARBA00031280"/>
    </source>
</evidence>
<evidence type="ECO:0000256" key="7">
    <source>
        <dbReference type="ARBA" id="ARBA00022989"/>
    </source>
</evidence>
<dbReference type="InterPro" id="IPR040951">
    <property type="entry name" value="IL2RB_N1"/>
</dbReference>
<reference evidence="21" key="1">
    <citation type="submission" date="2025-08" db="UniProtKB">
        <authorList>
            <consortium name="RefSeq"/>
        </authorList>
    </citation>
    <scope>IDENTIFICATION</scope>
</reference>
<name>A0A6P7X5T6_9AMPH</name>
<evidence type="ECO:0000256" key="14">
    <source>
        <dbReference type="ARBA" id="ARBA00032935"/>
    </source>
</evidence>
<evidence type="ECO:0000256" key="5">
    <source>
        <dbReference type="ARBA" id="ARBA00022692"/>
    </source>
</evidence>
<proteinExistence type="inferred from homology"/>
<evidence type="ECO:0000313" key="20">
    <source>
        <dbReference type="Proteomes" id="UP000515156"/>
    </source>
</evidence>
<evidence type="ECO:0000256" key="10">
    <source>
        <dbReference type="ARBA" id="ARBA00023170"/>
    </source>
</evidence>
<dbReference type="SMART" id="SM00060">
    <property type="entry name" value="FN3"/>
    <property type="match status" value="1"/>
</dbReference>
<dbReference type="GO" id="GO:0016064">
    <property type="term" value="P:immunoglobulin mediated immune response"/>
    <property type="evidence" value="ECO:0007669"/>
    <property type="project" value="TreeGrafter"/>
</dbReference>
<dbReference type="PANTHER" id="PTHR23037:SF30">
    <property type="entry name" value="INTERLEUKIN-2 RECEPTOR SUBUNIT BETA"/>
    <property type="match status" value="1"/>
</dbReference>
<dbReference type="Pfam" id="PF18707">
    <property type="entry name" value="IL2RB_N1"/>
    <property type="match status" value="1"/>
</dbReference>
<dbReference type="Pfam" id="PF00041">
    <property type="entry name" value="fn3"/>
    <property type="match status" value="1"/>
</dbReference>
<evidence type="ECO:0000256" key="6">
    <source>
        <dbReference type="ARBA" id="ARBA00022729"/>
    </source>
</evidence>
<evidence type="ECO:0000256" key="12">
    <source>
        <dbReference type="ARBA" id="ARBA00026094"/>
    </source>
</evidence>
<dbReference type="CDD" id="cd00063">
    <property type="entry name" value="FN3"/>
    <property type="match status" value="1"/>
</dbReference>
<accession>A0A6P7X5T6</accession>
<keyword evidence="9" id="KW-1015">Disulfide bond</keyword>
<feature type="region of interest" description="Disordered" evidence="16">
    <location>
        <begin position="515"/>
        <end position="536"/>
    </location>
</feature>
<dbReference type="SUPFAM" id="SSF49265">
    <property type="entry name" value="Fibronectin type III"/>
    <property type="match status" value="2"/>
</dbReference>
<dbReference type="InParanoid" id="A0A6P7X5T6"/>
<keyword evidence="6 18" id="KW-0732">Signal</keyword>
<dbReference type="GeneID" id="115460276"/>
<dbReference type="PROSITE" id="PS50853">
    <property type="entry name" value="FN3"/>
    <property type="match status" value="1"/>
</dbReference>
<dbReference type="PANTHER" id="PTHR23037">
    <property type="entry name" value="CYTOKINE RECEPTOR"/>
    <property type="match status" value="1"/>
</dbReference>
<dbReference type="OrthoDB" id="9419853at2759"/>
<organism evidence="20 21">
    <name type="scientific">Microcaecilia unicolor</name>
    <dbReference type="NCBI Taxonomy" id="1415580"/>
    <lineage>
        <taxon>Eukaryota</taxon>
        <taxon>Metazoa</taxon>
        <taxon>Chordata</taxon>
        <taxon>Craniata</taxon>
        <taxon>Vertebrata</taxon>
        <taxon>Euteleostomi</taxon>
        <taxon>Amphibia</taxon>
        <taxon>Gymnophiona</taxon>
        <taxon>Siphonopidae</taxon>
        <taxon>Microcaecilia</taxon>
    </lineage>
</organism>
<dbReference type="InterPro" id="IPR013783">
    <property type="entry name" value="Ig-like_fold"/>
</dbReference>
<dbReference type="GO" id="GO:0004896">
    <property type="term" value="F:cytokine receptor activity"/>
    <property type="evidence" value="ECO:0007669"/>
    <property type="project" value="InterPro"/>
</dbReference>
<evidence type="ECO:0000256" key="9">
    <source>
        <dbReference type="ARBA" id="ARBA00023157"/>
    </source>
</evidence>
<feature type="transmembrane region" description="Helical" evidence="17">
    <location>
        <begin position="263"/>
        <end position="286"/>
    </location>
</feature>
<feature type="chain" id="PRO_5027804885" description="Interleukin-2 receptor subunit beta" evidence="18">
    <location>
        <begin position="43"/>
        <end position="578"/>
    </location>
</feature>
<feature type="signal peptide" evidence="18">
    <location>
        <begin position="1"/>
        <end position="42"/>
    </location>
</feature>
<comment type="function">
    <text evidence="15">Receptor for interleukin-2. This beta subunit is involved in receptor mediated endocytosis and transduces the mitogenic signals of IL2. Probably in association with IL15RA, involved in the stimulation of neutrophil phagocytosis by IL15.</text>
</comment>
<protein>
    <recommendedName>
        <fullName evidence="3">Interleukin-2 receptor subunit beta</fullName>
    </recommendedName>
    <alternativeName>
        <fullName evidence="14">High affinity IL-2 receptor subunit beta</fullName>
    </alternativeName>
    <alternativeName>
        <fullName evidence="13">p70-75</fullName>
    </alternativeName>
</protein>
<dbReference type="RefSeq" id="XP_030045930.1">
    <property type="nucleotide sequence ID" value="XM_030190070.1"/>
</dbReference>
<dbReference type="Proteomes" id="UP000515156">
    <property type="component" value="Chromosome 1"/>
</dbReference>
<dbReference type="GO" id="GO:0009897">
    <property type="term" value="C:external side of plasma membrane"/>
    <property type="evidence" value="ECO:0007669"/>
    <property type="project" value="TreeGrafter"/>
</dbReference>
<comment type="similarity">
    <text evidence="2">Belongs to the type I cytokine receptor family. Type 4 subfamily.</text>
</comment>
<keyword evidence="7 17" id="KW-1133">Transmembrane helix</keyword>
<dbReference type="InterPro" id="IPR003531">
    <property type="entry name" value="Hempt_rcpt_S_F1_CS"/>
</dbReference>
<evidence type="ECO:0000256" key="4">
    <source>
        <dbReference type="ARBA" id="ARBA00022475"/>
    </source>
</evidence>
<dbReference type="Gene3D" id="2.60.40.10">
    <property type="entry name" value="Immunoglobulins"/>
    <property type="match status" value="2"/>
</dbReference>
<comment type="subunit">
    <text evidence="12">Non-covalent dimer of an alpha and a beta subunit. IL2R exists in 3 different forms: a high affinity dimer, an intermediate affinity monomer (beta subunit), and a low affinity monomer (alpha subunit). The high and intermediate affinity forms also associate with a gamma subunit. Interacts with SHB upon interleukin stimulation.</text>
</comment>
<evidence type="ECO:0000256" key="15">
    <source>
        <dbReference type="ARBA" id="ARBA00045664"/>
    </source>
</evidence>
<dbReference type="AlphaFoldDB" id="A0A6P7X5T6"/>
<evidence type="ECO:0000256" key="18">
    <source>
        <dbReference type="SAM" id="SignalP"/>
    </source>
</evidence>
<dbReference type="InterPro" id="IPR003961">
    <property type="entry name" value="FN3_dom"/>
</dbReference>
<dbReference type="InterPro" id="IPR036116">
    <property type="entry name" value="FN3_sf"/>
</dbReference>
<evidence type="ECO:0000256" key="16">
    <source>
        <dbReference type="SAM" id="MobiDB-lite"/>
    </source>
</evidence>
<sequence length="578" mass="65357">MNGLFPCGCCIAPCCCRMKITEQHHPPHLWLMLLLLFIAGKSQDVPELDCTYDSVATVTCTWTPDHSYVDAHCSITGTVDNDAMRATCDLPSGTIPRSCELILGKNRKDLAMTVGHTMTLIVKCTTGTNRTTEQKVAETLNYKPYYHLMLSPPFSLKISNSSDGYYNLTWRCEHSHYIENWRKYQVRYKPTRHNHWMDPLVIEQEQRWVTIRDLSPDTEYEAEVRVNQTRFSSSRWSQWSHAIMWITPKADFRFSVKKEEDKILHVLVPCLLVGTIITLVVAGFYASKWFKKVLYLHIPDPAKFFNPINSEHGESFQKWLAPPFAPLFFTSTEVLPEISPVEIRPKFVPKELFLPTAPQDTSSHSISSVTNQGYFLNYPNSLKIDSCQIYFTYESFSSESSSSEANLSYGDLHSPGAKDDMPLCSTEVGMEHTTGEIMGLPNYSLRDDPQHVTSDFSNLFLVPPPLALTGNSARGLQVPAENMAEGRNNIQPSHLLLTTPMAMLDHQRIAGEADGITRSDGKGQQQHDTSHSVDGNNIHVPLSMQGHNCCCWHSSLNLVNRDYLTVNELQRQYGSHSV</sequence>
<keyword evidence="5 17" id="KW-0812">Transmembrane</keyword>
<evidence type="ECO:0000256" key="17">
    <source>
        <dbReference type="SAM" id="Phobius"/>
    </source>
</evidence>
<evidence type="ECO:0000256" key="11">
    <source>
        <dbReference type="ARBA" id="ARBA00023180"/>
    </source>
</evidence>
<comment type="subcellular location">
    <subcellularLocation>
        <location evidence="1">Cell membrane</location>
        <topology evidence="1">Single-pass type I membrane protein</topology>
    </subcellularLocation>
</comment>
<keyword evidence="4" id="KW-1003">Cell membrane</keyword>
<keyword evidence="8 17" id="KW-0472">Membrane</keyword>
<evidence type="ECO:0000313" key="21">
    <source>
        <dbReference type="RefSeq" id="XP_030045930.1"/>
    </source>
</evidence>
<evidence type="ECO:0000256" key="2">
    <source>
        <dbReference type="ARBA" id="ARBA00008280"/>
    </source>
</evidence>
<keyword evidence="11" id="KW-0325">Glycoprotein</keyword>
<keyword evidence="10 21" id="KW-0675">Receptor</keyword>
<evidence type="ECO:0000256" key="1">
    <source>
        <dbReference type="ARBA" id="ARBA00004251"/>
    </source>
</evidence>
<evidence type="ECO:0000256" key="3">
    <source>
        <dbReference type="ARBA" id="ARBA00016239"/>
    </source>
</evidence>
<feature type="domain" description="Fibronectin type-III" evidence="19">
    <location>
        <begin position="152"/>
        <end position="250"/>
    </location>
</feature>
<dbReference type="KEGG" id="muo:115460276"/>
<dbReference type="CTD" id="3560"/>
<feature type="compositionally biased region" description="Polar residues" evidence="16">
    <location>
        <begin position="522"/>
        <end position="535"/>
    </location>
</feature>
<dbReference type="PROSITE" id="PS01355">
    <property type="entry name" value="HEMATOPO_REC_S_F1"/>
    <property type="match status" value="1"/>
</dbReference>
<dbReference type="FunCoup" id="A0A6P7X5T6">
    <property type="interactions" value="821"/>
</dbReference>
<evidence type="ECO:0000256" key="8">
    <source>
        <dbReference type="ARBA" id="ARBA00023136"/>
    </source>
</evidence>
<keyword evidence="20" id="KW-1185">Reference proteome</keyword>
<gene>
    <name evidence="21" type="primary">IL2RB</name>
</gene>
<evidence type="ECO:0000259" key="19">
    <source>
        <dbReference type="PROSITE" id="PS50853"/>
    </source>
</evidence>